<keyword evidence="3" id="KW-1185">Reference proteome</keyword>
<dbReference type="Gene3D" id="3.30.420.40">
    <property type="match status" value="2"/>
</dbReference>
<protein>
    <recommendedName>
        <fullName evidence="1">ATPase BadF/BadG/BcrA/BcrD type domain-containing protein</fullName>
    </recommendedName>
</protein>
<dbReference type="EMBL" id="CP031156">
    <property type="protein sequence ID" value="QCO30591.1"/>
    <property type="molecule type" value="Genomic_DNA"/>
</dbReference>
<reference evidence="2 3" key="1">
    <citation type="submission" date="2018-07" db="EMBL/GenBank/DDBJ databases">
        <title>Complete Genome Sequences of Extremely Thermoacidophilic, Metal-Mobilizing Type-Strain Members of the Archaeal Family Sulfolobaceae: Acidianus brierleyi DSM-1651T, Acidianus sulfidivorans DSM-18786T, Metallosphaera hakonensis DSM-7519T, and Metallosphaera prunae DSM-10039T.</title>
        <authorList>
            <person name="Counts J.A."/>
            <person name="Kelly R.M."/>
        </authorList>
    </citation>
    <scope>NUCLEOTIDE SEQUENCE [LARGE SCALE GENOMIC DNA]</scope>
    <source>
        <strain evidence="2 3">Ron 12/II</strain>
    </source>
</reference>
<dbReference type="PANTHER" id="PTHR43190">
    <property type="entry name" value="N-ACETYL-D-GLUCOSAMINE KINASE"/>
    <property type="match status" value="1"/>
</dbReference>
<dbReference type="PANTHER" id="PTHR43190:SF3">
    <property type="entry name" value="N-ACETYL-D-GLUCOSAMINE KINASE"/>
    <property type="match status" value="1"/>
</dbReference>
<dbReference type="InterPro" id="IPR052519">
    <property type="entry name" value="Euk-type_GlcNAc_Kinase"/>
</dbReference>
<dbReference type="KEGG" id="mpru:DFR88_08930"/>
<name>A0A4D8RTW6_METPR</name>
<accession>A0A4D8RTW6</accession>
<dbReference type="Proteomes" id="UP000298568">
    <property type="component" value="Chromosome"/>
</dbReference>
<dbReference type="AlphaFoldDB" id="A0A4D8RTW6"/>
<dbReference type="Pfam" id="PF01869">
    <property type="entry name" value="BcrAD_BadFG"/>
    <property type="match status" value="1"/>
</dbReference>
<feature type="domain" description="ATPase BadF/BadG/BcrA/BcrD type" evidence="1">
    <location>
        <begin position="12"/>
        <end position="267"/>
    </location>
</feature>
<sequence length="312" mass="33937">MREGNLWKGLAVEGGGTKTTAVVFQGLEILGLGISGSSNFVEVGKRAEHTLRKAIQRALDMANLSLAEVERASFALAGIGDSPNFTRIGENLVKSIFPNSLVVNDGVAAVKLAHLNMDGGALVAGTGNVGYIQKAGELKKLAGWGWFFGDEGSASYIGKRGIAMATRALDGLIESRLPEEVERFFGAPIRVVIERLTKRPNKRIIASFAKVVDKLAEEGDPGARIVMDEAIAYIDSMLTRMRKEVERVAGTGGVFRSMMVRQAFPTLKVYEGYQTVIGSMVMLLGDVKEEDRDELLKQLERLKPRRRQGSHS</sequence>
<dbReference type="InterPro" id="IPR002731">
    <property type="entry name" value="ATPase_BadF"/>
</dbReference>
<gene>
    <name evidence="2" type="ORF">DFR88_08930</name>
</gene>
<evidence type="ECO:0000313" key="2">
    <source>
        <dbReference type="EMBL" id="QCO30591.1"/>
    </source>
</evidence>
<evidence type="ECO:0000313" key="3">
    <source>
        <dbReference type="Proteomes" id="UP000298568"/>
    </source>
</evidence>
<organism evidence="2 3">
    <name type="scientific">Metallosphaera prunae</name>
    <dbReference type="NCBI Taxonomy" id="47304"/>
    <lineage>
        <taxon>Archaea</taxon>
        <taxon>Thermoproteota</taxon>
        <taxon>Thermoprotei</taxon>
        <taxon>Sulfolobales</taxon>
        <taxon>Sulfolobaceae</taxon>
        <taxon>Metallosphaera</taxon>
    </lineage>
</organism>
<dbReference type="InterPro" id="IPR043129">
    <property type="entry name" value="ATPase_NBD"/>
</dbReference>
<evidence type="ECO:0000259" key="1">
    <source>
        <dbReference type="Pfam" id="PF01869"/>
    </source>
</evidence>
<proteinExistence type="predicted"/>
<dbReference type="SUPFAM" id="SSF53067">
    <property type="entry name" value="Actin-like ATPase domain"/>
    <property type="match status" value="2"/>
</dbReference>